<comment type="caution">
    <text evidence="2">The sequence shown here is derived from an EMBL/GenBank/DDBJ whole genome shotgun (WGS) entry which is preliminary data.</text>
</comment>
<sequence length="290" mass="32695">MSEQIQDYRSIWTGLRDTIFEQGFVDVNGINTRYARSGTRGKPVIVMLHGTAGHWEAFSSNFKAHSADFDILALDMIGCGFTDKTDHALEIKHYMEHVLGFLDVMGVEKAHFMGCSLGAWISAAIASRHPERVGKLVLLSASGYFSSAENRGRIISQRTKAVDDPSWENIKAIFNKLLAEEKSRVNDLVAHRQAIYRMPEMKQGMLNILALQDPEIRERNLLKDDEWRAIKAEALVVGSLADADEYLRTAQVVSKLIPNARYVEMEGVGHWPQWEDPETFNALSVEFLRG</sequence>
<organism evidence="2 3">
    <name type="scientific">Aquamicrobium zhengzhouense</name>
    <dbReference type="NCBI Taxonomy" id="2781738"/>
    <lineage>
        <taxon>Bacteria</taxon>
        <taxon>Pseudomonadati</taxon>
        <taxon>Pseudomonadota</taxon>
        <taxon>Alphaproteobacteria</taxon>
        <taxon>Hyphomicrobiales</taxon>
        <taxon>Phyllobacteriaceae</taxon>
        <taxon>Aquamicrobium</taxon>
    </lineage>
</organism>
<evidence type="ECO:0000259" key="1">
    <source>
        <dbReference type="Pfam" id="PF12697"/>
    </source>
</evidence>
<evidence type="ECO:0000313" key="2">
    <source>
        <dbReference type="EMBL" id="MBI1621364.1"/>
    </source>
</evidence>
<dbReference type="GO" id="GO:0016787">
    <property type="term" value="F:hydrolase activity"/>
    <property type="evidence" value="ECO:0007669"/>
    <property type="project" value="UniProtKB-KW"/>
</dbReference>
<dbReference type="PRINTS" id="PR00412">
    <property type="entry name" value="EPOXHYDRLASE"/>
</dbReference>
<keyword evidence="3" id="KW-1185">Reference proteome</keyword>
<accession>A0ABS0SDI4</accession>
<dbReference type="PRINTS" id="PR00111">
    <property type="entry name" value="ABHYDROLASE"/>
</dbReference>
<proteinExistence type="predicted"/>
<dbReference type="PANTHER" id="PTHR43798:SF33">
    <property type="entry name" value="HYDROLASE, PUTATIVE (AFU_ORTHOLOGUE AFUA_2G14860)-RELATED"/>
    <property type="match status" value="1"/>
</dbReference>
<dbReference type="SUPFAM" id="SSF53474">
    <property type="entry name" value="alpha/beta-Hydrolases"/>
    <property type="match status" value="1"/>
</dbReference>
<dbReference type="InterPro" id="IPR000639">
    <property type="entry name" value="Epox_hydrolase-like"/>
</dbReference>
<evidence type="ECO:0000313" key="3">
    <source>
        <dbReference type="Proteomes" id="UP000601789"/>
    </source>
</evidence>
<feature type="domain" description="AB hydrolase-1" evidence="1">
    <location>
        <begin position="45"/>
        <end position="282"/>
    </location>
</feature>
<dbReference type="RefSeq" id="WP_198476749.1">
    <property type="nucleotide sequence ID" value="NZ_JADGMQ010000007.1"/>
</dbReference>
<protein>
    <submittedName>
        <fullName evidence="2">Alpha/beta hydrolase</fullName>
    </submittedName>
</protein>
<keyword evidence="2" id="KW-0378">Hydrolase</keyword>
<dbReference type="Gene3D" id="3.40.50.1820">
    <property type="entry name" value="alpha/beta hydrolase"/>
    <property type="match status" value="1"/>
</dbReference>
<dbReference type="Proteomes" id="UP000601789">
    <property type="component" value="Unassembled WGS sequence"/>
</dbReference>
<dbReference type="Pfam" id="PF12697">
    <property type="entry name" value="Abhydrolase_6"/>
    <property type="match status" value="1"/>
</dbReference>
<dbReference type="InterPro" id="IPR000073">
    <property type="entry name" value="AB_hydrolase_1"/>
</dbReference>
<dbReference type="EMBL" id="JADGMQ010000007">
    <property type="protein sequence ID" value="MBI1621364.1"/>
    <property type="molecule type" value="Genomic_DNA"/>
</dbReference>
<name>A0ABS0SDI4_9HYPH</name>
<dbReference type="PANTHER" id="PTHR43798">
    <property type="entry name" value="MONOACYLGLYCEROL LIPASE"/>
    <property type="match status" value="1"/>
</dbReference>
<gene>
    <name evidence="2" type="ORF">IOD40_11885</name>
</gene>
<dbReference type="InterPro" id="IPR029058">
    <property type="entry name" value="AB_hydrolase_fold"/>
</dbReference>
<reference evidence="2 3" key="1">
    <citation type="submission" date="2020-10" db="EMBL/GenBank/DDBJ databases">
        <title>Aquamicrobium zhengzhouensis sp. nov., a exopolysaccharide producing bacterium isolated from farmland soil.</title>
        <authorList>
            <person name="Wang X."/>
        </authorList>
    </citation>
    <scope>NUCLEOTIDE SEQUENCE [LARGE SCALE GENOMIC DNA]</scope>
    <source>
        <strain evidence="3">cd-1</strain>
    </source>
</reference>
<dbReference type="InterPro" id="IPR050266">
    <property type="entry name" value="AB_hydrolase_sf"/>
</dbReference>